<proteinExistence type="inferred from homology"/>
<dbReference type="Gene3D" id="3.30.43.10">
    <property type="entry name" value="Uridine Diphospho-n-acetylenolpyruvylglucosamine Reductase, domain 2"/>
    <property type="match status" value="1"/>
</dbReference>
<keyword evidence="9" id="KW-1185">Reference proteome</keyword>
<name>A0ABR2VSB4_9FUNG</name>
<keyword evidence="6" id="KW-0732">Signal</keyword>
<dbReference type="Gene3D" id="3.40.462.20">
    <property type="match status" value="1"/>
</dbReference>
<dbReference type="InterPro" id="IPR006094">
    <property type="entry name" value="Oxid_FAD_bind_N"/>
</dbReference>
<dbReference type="InterPro" id="IPR016166">
    <property type="entry name" value="FAD-bd_PCMH"/>
</dbReference>
<evidence type="ECO:0000259" key="7">
    <source>
        <dbReference type="PROSITE" id="PS51387"/>
    </source>
</evidence>
<dbReference type="PANTHER" id="PTHR42973:SF39">
    <property type="entry name" value="FAD-BINDING PCMH-TYPE DOMAIN-CONTAINING PROTEIN"/>
    <property type="match status" value="1"/>
</dbReference>
<dbReference type="Pfam" id="PF08031">
    <property type="entry name" value="BBE"/>
    <property type="match status" value="1"/>
</dbReference>
<evidence type="ECO:0000256" key="6">
    <source>
        <dbReference type="SAM" id="SignalP"/>
    </source>
</evidence>
<dbReference type="Proteomes" id="UP001479436">
    <property type="component" value="Unassembled WGS sequence"/>
</dbReference>
<accession>A0ABR2VSB4</accession>
<dbReference type="Gene3D" id="3.30.465.10">
    <property type="match status" value="1"/>
</dbReference>
<evidence type="ECO:0000256" key="3">
    <source>
        <dbReference type="ARBA" id="ARBA00022630"/>
    </source>
</evidence>
<sequence>MHKKIALLLVTASFAGTAFSFGQAELAGESLNLSVNFYNCPTTRLSYSFLQNLSRSVSSKTKIVFPGSSEYTKALHHWSETAQVQSAALVQPINSEDLSNIITLASYYNVDFAVSSGGHNNDGASSTKGLLIDLSRFNKILLSNDKKTVSVGAGLRWGAVYDHLAAPNISLVGGRVSSVGVGGFTLGGGYGWKTGKYGLAADNIIKAEMVLANGRIVTVSPTENADLYFGLRGGGGQFGVVTNFVFKALPQENQVFSGFYFYSKEQVEVVAETMEKWVAANKDEKANIMLIFAKPPPSYDPIPVLLVWYDGPASVGKAAFKAFQDLHPLDDTTADMSFATGNTLQDGLVTDGDRKTMSSVAWETITRNKILEAYKFYVKFTTTVPNAAQSSILIEPVFSGSFRGIRDEEAAYPHKKVLHVIGLVPRWTASNQDSLIKQWMKKGTALLRAQERNNIVYPNYSIYDEPLVNMFGRNLYKLTTIKAKYDPRCIFRHGFVFPTQSCRRCPTAASW</sequence>
<evidence type="ECO:0000313" key="9">
    <source>
        <dbReference type="Proteomes" id="UP001479436"/>
    </source>
</evidence>
<feature type="domain" description="FAD-binding PCMH-type" evidence="7">
    <location>
        <begin position="82"/>
        <end position="251"/>
    </location>
</feature>
<dbReference type="InterPro" id="IPR036318">
    <property type="entry name" value="FAD-bd_PCMH-like_sf"/>
</dbReference>
<dbReference type="InterPro" id="IPR012951">
    <property type="entry name" value="BBE"/>
</dbReference>
<dbReference type="PANTHER" id="PTHR42973">
    <property type="entry name" value="BINDING OXIDOREDUCTASE, PUTATIVE (AFU_ORTHOLOGUE AFUA_1G17690)-RELATED"/>
    <property type="match status" value="1"/>
</dbReference>
<dbReference type="PROSITE" id="PS51387">
    <property type="entry name" value="FAD_PCMH"/>
    <property type="match status" value="1"/>
</dbReference>
<evidence type="ECO:0000256" key="5">
    <source>
        <dbReference type="ARBA" id="ARBA00023002"/>
    </source>
</evidence>
<evidence type="ECO:0000256" key="2">
    <source>
        <dbReference type="ARBA" id="ARBA00005466"/>
    </source>
</evidence>
<feature type="signal peptide" evidence="6">
    <location>
        <begin position="1"/>
        <end position="20"/>
    </location>
</feature>
<dbReference type="Pfam" id="PF01565">
    <property type="entry name" value="FAD_binding_4"/>
    <property type="match status" value="1"/>
</dbReference>
<dbReference type="InterPro" id="IPR016169">
    <property type="entry name" value="FAD-bd_PCMH_sub2"/>
</dbReference>
<comment type="cofactor">
    <cofactor evidence="1">
        <name>FAD</name>
        <dbReference type="ChEBI" id="CHEBI:57692"/>
    </cofactor>
</comment>
<evidence type="ECO:0000256" key="4">
    <source>
        <dbReference type="ARBA" id="ARBA00022827"/>
    </source>
</evidence>
<keyword evidence="3" id="KW-0285">Flavoprotein</keyword>
<reference evidence="8 9" key="1">
    <citation type="submission" date="2023-04" db="EMBL/GenBank/DDBJ databases">
        <title>Genome of Basidiobolus ranarum AG-B5.</title>
        <authorList>
            <person name="Stajich J.E."/>
            <person name="Carter-House D."/>
            <person name="Gryganskyi A."/>
        </authorList>
    </citation>
    <scope>NUCLEOTIDE SEQUENCE [LARGE SCALE GENOMIC DNA]</scope>
    <source>
        <strain evidence="8 9">AG-B5</strain>
    </source>
</reference>
<comment type="similarity">
    <text evidence="2">Belongs to the oxygen-dependent FAD-linked oxidoreductase family.</text>
</comment>
<dbReference type="SUPFAM" id="SSF56176">
    <property type="entry name" value="FAD-binding/transporter-associated domain-like"/>
    <property type="match status" value="1"/>
</dbReference>
<dbReference type="EMBL" id="JASJQH010007947">
    <property type="protein sequence ID" value="KAK9696575.1"/>
    <property type="molecule type" value="Genomic_DNA"/>
</dbReference>
<protein>
    <recommendedName>
        <fullName evidence="7">FAD-binding PCMH-type domain-containing protein</fullName>
    </recommendedName>
</protein>
<dbReference type="InterPro" id="IPR016167">
    <property type="entry name" value="FAD-bd_PCMH_sub1"/>
</dbReference>
<organism evidence="8 9">
    <name type="scientific">Basidiobolus ranarum</name>
    <dbReference type="NCBI Taxonomy" id="34480"/>
    <lineage>
        <taxon>Eukaryota</taxon>
        <taxon>Fungi</taxon>
        <taxon>Fungi incertae sedis</taxon>
        <taxon>Zoopagomycota</taxon>
        <taxon>Entomophthoromycotina</taxon>
        <taxon>Basidiobolomycetes</taxon>
        <taxon>Basidiobolales</taxon>
        <taxon>Basidiobolaceae</taxon>
        <taxon>Basidiobolus</taxon>
    </lineage>
</organism>
<dbReference type="InterPro" id="IPR050416">
    <property type="entry name" value="FAD-linked_Oxidoreductase"/>
</dbReference>
<evidence type="ECO:0000256" key="1">
    <source>
        <dbReference type="ARBA" id="ARBA00001974"/>
    </source>
</evidence>
<keyword evidence="5" id="KW-0560">Oxidoreductase</keyword>
<evidence type="ECO:0000313" key="8">
    <source>
        <dbReference type="EMBL" id="KAK9696575.1"/>
    </source>
</evidence>
<comment type="caution">
    <text evidence="8">The sequence shown here is derived from an EMBL/GenBank/DDBJ whole genome shotgun (WGS) entry which is preliminary data.</text>
</comment>
<gene>
    <name evidence="8" type="ORF">K7432_012389</name>
</gene>
<feature type="chain" id="PRO_5045758499" description="FAD-binding PCMH-type domain-containing protein" evidence="6">
    <location>
        <begin position="21"/>
        <end position="511"/>
    </location>
</feature>
<keyword evidence="4" id="KW-0274">FAD</keyword>